<reference evidence="8" key="1">
    <citation type="submission" date="2019-07" db="EMBL/GenBank/DDBJ databases">
        <title>Hyphodiscus hymeniophilus genome sequencing and assembly.</title>
        <authorList>
            <person name="Kramer G."/>
            <person name="Nodwell J."/>
        </authorList>
    </citation>
    <scope>NUCLEOTIDE SEQUENCE</scope>
    <source>
        <strain evidence="8">ATCC 34498</strain>
    </source>
</reference>
<dbReference type="EMBL" id="VNKQ01000020">
    <property type="protein sequence ID" value="KAG0645146.1"/>
    <property type="molecule type" value="Genomic_DNA"/>
</dbReference>
<keyword evidence="6" id="KW-0539">Nucleus</keyword>
<dbReference type="InterPro" id="IPR007219">
    <property type="entry name" value="XnlR_reg_dom"/>
</dbReference>
<dbReference type="PANTHER" id="PTHR31313">
    <property type="entry name" value="TY1 ENHANCER ACTIVATOR"/>
    <property type="match status" value="1"/>
</dbReference>
<dbReference type="OrthoDB" id="2162761at2759"/>
<gene>
    <name evidence="8" type="ORF">D0Z07_9221</name>
</gene>
<accession>A0A9P6SK57</accession>
<evidence type="ECO:0000256" key="3">
    <source>
        <dbReference type="ARBA" id="ARBA00023015"/>
    </source>
</evidence>
<organism evidence="8 9">
    <name type="scientific">Hyphodiscus hymeniophilus</name>
    <dbReference type="NCBI Taxonomy" id="353542"/>
    <lineage>
        <taxon>Eukaryota</taxon>
        <taxon>Fungi</taxon>
        <taxon>Dikarya</taxon>
        <taxon>Ascomycota</taxon>
        <taxon>Pezizomycotina</taxon>
        <taxon>Leotiomycetes</taxon>
        <taxon>Helotiales</taxon>
        <taxon>Hyphodiscaceae</taxon>
        <taxon>Hyphodiscus</taxon>
    </lineage>
</organism>
<comment type="caution">
    <text evidence="8">The sequence shown here is derived from an EMBL/GenBank/DDBJ whole genome shotgun (WGS) entry which is preliminary data.</text>
</comment>
<dbReference type="PANTHER" id="PTHR31313:SF81">
    <property type="entry name" value="TY1 ENHANCER ACTIVATOR"/>
    <property type="match status" value="1"/>
</dbReference>
<keyword evidence="1" id="KW-0479">Metal-binding</keyword>
<dbReference type="Proteomes" id="UP000785200">
    <property type="component" value="Unassembled WGS sequence"/>
</dbReference>
<proteinExistence type="predicted"/>
<evidence type="ECO:0000259" key="7">
    <source>
        <dbReference type="Pfam" id="PF04082"/>
    </source>
</evidence>
<dbReference type="CDD" id="cd12148">
    <property type="entry name" value="fungal_TF_MHR"/>
    <property type="match status" value="1"/>
</dbReference>
<keyword evidence="9" id="KW-1185">Reference proteome</keyword>
<keyword evidence="5" id="KW-0804">Transcription</keyword>
<evidence type="ECO:0000256" key="4">
    <source>
        <dbReference type="ARBA" id="ARBA00023125"/>
    </source>
</evidence>
<evidence type="ECO:0000313" key="8">
    <source>
        <dbReference type="EMBL" id="KAG0645146.1"/>
    </source>
</evidence>
<protein>
    <submittedName>
        <fullName evidence="8">Nitrogen assimilation transcription factor nirA</fullName>
    </submittedName>
</protein>
<dbReference type="Pfam" id="PF04082">
    <property type="entry name" value="Fungal_trans"/>
    <property type="match status" value="1"/>
</dbReference>
<dbReference type="AlphaFoldDB" id="A0A9P6SK57"/>
<dbReference type="GO" id="GO:0046872">
    <property type="term" value="F:metal ion binding"/>
    <property type="evidence" value="ECO:0007669"/>
    <property type="project" value="UniProtKB-KW"/>
</dbReference>
<dbReference type="GO" id="GO:0003677">
    <property type="term" value="F:DNA binding"/>
    <property type="evidence" value="ECO:0007669"/>
    <property type="project" value="UniProtKB-KW"/>
</dbReference>
<evidence type="ECO:0000256" key="1">
    <source>
        <dbReference type="ARBA" id="ARBA00022723"/>
    </source>
</evidence>
<evidence type="ECO:0000256" key="6">
    <source>
        <dbReference type="ARBA" id="ARBA00023242"/>
    </source>
</evidence>
<feature type="domain" description="Xylanolytic transcriptional activator regulatory" evidence="7">
    <location>
        <begin position="75"/>
        <end position="181"/>
    </location>
</feature>
<sequence length="293" mass="33147">MRKSPTSSNGLRKSEPYESIVEWLGRSPIQDIETVPPRDHHSAFEGSDHKMDSVSSRLSRWTTVKSNHATLNHLLRLYFAWIHPVHTLFSESELVDSYHRYTDEDCSSVLVNAICAMACHFHSAADDDEIDFAHLGAEFREVVRADIADEDNKKVTTIQAFAIMFLIHCACSNVPRAVAYLKIATTSLPGITPLDSEGLNEVLKNTVRGIRYLNVEWAQATFQVPPTTTSVPFEDNKDYDDKVDGEPWYCYRYAEDTPPPWPVIVAATNREKSKLVDIINDASSMMTLRRVLD</sequence>
<evidence type="ECO:0000313" key="9">
    <source>
        <dbReference type="Proteomes" id="UP000785200"/>
    </source>
</evidence>
<evidence type="ECO:0000256" key="5">
    <source>
        <dbReference type="ARBA" id="ARBA00023163"/>
    </source>
</evidence>
<name>A0A9P6SK57_9HELO</name>
<keyword evidence="4" id="KW-0238">DNA-binding</keyword>
<keyword evidence="3" id="KW-0805">Transcription regulation</keyword>
<dbReference type="InterPro" id="IPR051615">
    <property type="entry name" value="Transcr_Regulatory_Elem"/>
</dbReference>
<evidence type="ECO:0000256" key="2">
    <source>
        <dbReference type="ARBA" id="ARBA00022833"/>
    </source>
</evidence>
<keyword evidence="2" id="KW-0862">Zinc</keyword>